<keyword evidence="4" id="KW-1185">Reference proteome</keyword>
<evidence type="ECO:0000313" key="3">
    <source>
        <dbReference type="EMBL" id="RSU00733.1"/>
    </source>
</evidence>
<comment type="caution">
    <text evidence="2">The sequence shown here is derived from an EMBL/GenBank/DDBJ whole genome shotgun (WGS) entry which is preliminary data.</text>
</comment>
<protein>
    <submittedName>
        <fullName evidence="2">DUF1700 domain-containing protein</fullName>
    </submittedName>
</protein>
<gene>
    <name evidence="3" type="ORF">CBF32_10165</name>
    <name evidence="2" type="ORF">HED35_09145</name>
</gene>
<keyword evidence="1" id="KW-0812">Transmembrane</keyword>
<proteinExistence type="predicted"/>
<accession>A0A369AV70</accession>
<keyword evidence="1" id="KW-0472">Membrane</keyword>
<dbReference type="AlphaFoldDB" id="A0A369AV70"/>
<dbReference type="EMBL" id="JAAVMB010000010">
    <property type="protein sequence ID" value="NKC68253.1"/>
    <property type="molecule type" value="Genomic_DNA"/>
</dbReference>
<dbReference type="RefSeq" id="WP_114290135.1">
    <property type="nucleotide sequence ID" value="NZ_CP081459.1"/>
</dbReference>
<reference evidence="2 5" key="2">
    <citation type="submission" date="2020-03" db="EMBL/GenBank/DDBJ databases">
        <title>Bacterial samples isolated from urine from healthy bovine heifers (Gyr breed).</title>
        <authorList>
            <person name="Giannattasio-Ferraz S."/>
            <person name="Maskeri L."/>
            <person name="Penido A."/>
            <person name="Barbosa-Stancioli E.F."/>
            <person name="Putonti C."/>
        </authorList>
    </citation>
    <scope>NUCLEOTIDE SEQUENCE [LARGE SCALE GENOMIC DNA]</scope>
    <source>
        <strain evidence="2 5">UFMG-H7</strain>
    </source>
</reference>
<evidence type="ECO:0000313" key="4">
    <source>
        <dbReference type="Proteomes" id="UP000288197"/>
    </source>
</evidence>
<evidence type="ECO:0000313" key="2">
    <source>
        <dbReference type="EMBL" id="NKC68253.1"/>
    </source>
</evidence>
<feature type="transmembrane region" description="Helical" evidence="1">
    <location>
        <begin position="141"/>
        <end position="164"/>
    </location>
</feature>
<dbReference type="GeneID" id="63147027"/>
<dbReference type="Proteomes" id="UP000288197">
    <property type="component" value="Unassembled WGS sequence"/>
</dbReference>
<dbReference type="Proteomes" id="UP000521358">
    <property type="component" value="Unassembled WGS sequence"/>
</dbReference>
<evidence type="ECO:0000313" key="5">
    <source>
        <dbReference type="Proteomes" id="UP000521358"/>
    </source>
</evidence>
<feature type="transmembrane region" description="Helical" evidence="1">
    <location>
        <begin position="78"/>
        <end position="106"/>
    </location>
</feature>
<feature type="transmembrane region" description="Helical" evidence="1">
    <location>
        <begin position="112"/>
        <end position="134"/>
    </location>
</feature>
<keyword evidence="1" id="KW-1133">Transmembrane helix</keyword>
<reference evidence="3 4" key="1">
    <citation type="submission" date="2017-05" db="EMBL/GenBank/DDBJ databases">
        <title>Vagococcus spp. assemblies.</title>
        <authorList>
            <person name="Gulvik C.A."/>
        </authorList>
    </citation>
    <scope>NUCLEOTIDE SEQUENCE [LARGE SCALE GENOMIC DNA]</scope>
    <source>
        <strain evidence="3 4">NCFB 2497</strain>
    </source>
</reference>
<evidence type="ECO:0000256" key="1">
    <source>
        <dbReference type="SAM" id="Phobius"/>
    </source>
</evidence>
<sequence>MTKEHFLLSLEKELKQQQIENFTTYINYYDEIINDYMEDGYTELEALNKLDSIDQIVQTIKDENGLTETLAVKRNPMLIVLLIVGAPLWGSILISIILLLFSGLIILWCGPFILGALSFGGLLTGIVSLAGLVFNQQLFYIVTQLGVALIATAVGILLLLGTVYSTKYVGVFSKKIINTLQKVFSWKGGIF</sequence>
<dbReference type="OrthoDB" id="9804829at2"/>
<organism evidence="2 5">
    <name type="scientific">Vagococcus fluvialis</name>
    <dbReference type="NCBI Taxonomy" id="2738"/>
    <lineage>
        <taxon>Bacteria</taxon>
        <taxon>Bacillati</taxon>
        <taxon>Bacillota</taxon>
        <taxon>Bacilli</taxon>
        <taxon>Lactobacillales</taxon>
        <taxon>Enterococcaceae</taxon>
        <taxon>Vagococcus</taxon>
    </lineage>
</organism>
<name>A0A369AV70_9ENTE</name>
<dbReference type="EMBL" id="NGJX01000011">
    <property type="protein sequence ID" value="RSU00733.1"/>
    <property type="molecule type" value="Genomic_DNA"/>
</dbReference>